<comment type="subcellular location">
    <subcellularLocation>
        <location evidence="1">Cell membrane</location>
        <topology evidence="1">Multi-pass membrane protein</topology>
    </subcellularLocation>
</comment>
<dbReference type="Gene3D" id="1.20.1250.20">
    <property type="entry name" value="MFS general substrate transporter like domains"/>
    <property type="match status" value="2"/>
</dbReference>
<feature type="transmembrane region" description="Helical" evidence="6">
    <location>
        <begin position="299"/>
        <end position="324"/>
    </location>
</feature>
<comment type="caution">
    <text evidence="8">The sequence shown here is derived from an EMBL/GenBank/DDBJ whole genome shotgun (WGS) entry which is preliminary data.</text>
</comment>
<dbReference type="EMBL" id="BMZN01000004">
    <property type="protein sequence ID" value="GHC53039.1"/>
    <property type="molecule type" value="Genomic_DNA"/>
</dbReference>
<feature type="transmembrane region" description="Helical" evidence="6">
    <location>
        <begin position="336"/>
        <end position="354"/>
    </location>
</feature>
<accession>A0A8H9M153</accession>
<dbReference type="Proteomes" id="UP000608923">
    <property type="component" value="Unassembled WGS sequence"/>
</dbReference>
<evidence type="ECO:0000256" key="5">
    <source>
        <dbReference type="ARBA" id="ARBA00023136"/>
    </source>
</evidence>
<dbReference type="GO" id="GO:0022857">
    <property type="term" value="F:transmembrane transporter activity"/>
    <property type="evidence" value="ECO:0007669"/>
    <property type="project" value="InterPro"/>
</dbReference>
<keyword evidence="4 6" id="KW-1133">Transmembrane helix</keyword>
<proteinExistence type="predicted"/>
<evidence type="ECO:0000313" key="9">
    <source>
        <dbReference type="Proteomes" id="UP000608923"/>
    </source>
</evidence>
<evidence type="ECO:0000259" key="7">
    <source>
        <dbReference type="PROSITE" id="PS50850"/>
    </source>
</evidence>
<feature type="transmembrane region" description="Helical" evidence="6">
    <location>
        <begin position="209"/>
        <end position="234"/>
    </location>
</feature>
<dbReference type="InterPro" id="IPR011701">
    <property type="entry name" value="MFS"/>
</dbReference>
<evidence type="ECO:0000256" key="1">
    <source>
        <dbReference type="ARBA" id="ARBA00004651"/>
    </source>
</evidence>
<feature type="transmembrane region" description="Helical" evidence="6">
    <location>
        <begin position="51"/>
        <end position="71"/>
    </location>
</feature>
<feature type="transmembrane region" description="Helical" evidence="6">
    <location>
        <begin position="169"/>
        <end position="188"/>
    </location>
</feature>
<keyword evidence="5 6" id="KW-0472">Membrane</keyword>
<dbReference type="PANTHER" id="PTHR43124:SF3">
    <property type="entry name" value="CHLORAMPHENICOL EFFLUX PUMP RV0191"/>
    <property type="match status" value="1"/>
</dbReference>
<keyword evidence="9" id="KW-1185">Reference proteome</keyword>
<organism evidence="8 9">
    <name type="scientific">Alcaligenes pakistanensis</name>
    <dbReference type="NCBI Taxonomy" id="1482717"/>
    <lineage>
        <taxon>Bacteria</taxon>
        <taxon>Pseudomonadati</taxon>
        <taxon>Pseudomonadota</taxon>
        <taxon>Betaproteobacteria</taxon>
        <taxon>Burkholderiales</taxon>
        <taxon>Alcaligenaceae</taxon>
        <taxon>Alcaligenes</taxon>
    </lineage>
</organism>
<evidence type="ECO:0000313" key="8">
    <source>
        <dbReference type="EMBL" id="GHC53039.1"/>
    </source>
</evidence>
<dbReference type="PROSITE" id="PS50850">
    <property type="entry name" value="MFS"/>
    <property type="match status" value="1"/>
</dbReference>
<reference evidence="9" key="1">
    <citation type="journal article" date="2019" name="Int. J. Syst. Evol. Microbiol.">
        <title>The Global Catalogue of Microorganisms (GCM) 10K type strain sequencing project: providing services to taxonomists for standard genome sequencing and annotation.</title>
        <authorList>
            <consortium name="The Broad Institute Genomics Platform"/>
            <consortium name="The Broad Institute Genome Sequencing Center for Infectious Disease"/>
            <person name="Wu L."/>
            <person name="Ma J."/>
        </authorList>
    </citation>
    <scope>NUCLEOTIDE SEQUENCE [LARGE SCALE GENOMIC DNA]</scope>
    <source>
        <strain evidence="9">KCTC 42083</strain>
    </source>
</reference>
<dbReference type="Pfam" id="PF07690">
    <property type="entry name" value="MFS_1"/>
    <property type="match status" value="1"/>
</dbReference>
<feature type="domain" description="Major facilitator superfamily (MFS) profile" evidence="7">
    <location>
        <begin position="10"/>
        <end position="390"/>
    </location>
</feature>
<feature type="transmembrane region" description="Helical" evidence="6">
    <location>
        <begin position="83"/>
        <end position="109"/>
    </location>
</feature>
<feature type="transmembrane region" description="Helical" evidence="6">
    <location>
        <begin position="366"/>
        <end position="386"/>
    </location>
</feature>
<dbReference type="SUPFAM" id="SSF103473">
    <property type="entry name" value="MFS general substrate transporter"/>
    <property type="match status" value="1"/>
</dbReference>
<gene>
    <name evidence="8" type="ORF">GCM10010096_26540</name>
</gene>
<keyword evidence="2" id="KW-1003">Cell membrane</keyword>
<feature type="transmembrane region" description="Helical" evidence="6">
    <location>
        <begin position="274"/>
        <end position="293"/>
    </location>
</feature>
<dbReference type="PANTHER" id="PTHR43124">
    <property type="entry name" value="PURINE EFFLUX PUMP PBUE"/>
    <property type="match status" value="1"/>
</dbReference>
<dbReference type="InterPro" id="IPR050189">
    <property type="entry name" value="MFS_Efflux_Transporters"/>
</dbReference>
<name>A0A8H9M153_9BURK</name>
<evidence type="ECO:0000256" key="3">
    <source>
        <dbReference type="ARBA" id="ARBA00022692"/>
    </source>
</evidence>
<dbReference type="InterPro" id="IPR020846">
    <property type="entry name" value="MFS_dom"/>
</dbReference>
<evidence type="ECO:0000256" key="4">
    <source>
        <dbReference type="ARBA" id="ARBA00022989"/>
    </source>
</evidence>
<dbReference type="InterPro" id="IPR036259">
    <property type="entry name" value="MFS_trans_sf"/>
</dbReference>
<feature type="transmembrane region" description="Helical" evidence="6">
    <location>
        <begin position="12"/>
        <end position="31"/>
    </location>
</feature>
<keyword evidence="3 6" id="KW-0812">Transmembrane</keyword>
<feature type="transmembrane region" description="Helical" evidence="6">
    <location>
        <begin position="240"/>
        <end position="262"/>
    </location>
</feature>
<evidence type="ECO:0000256" key="6">
    <source>
        <dbReference type="SAM" id="Phobius"/>
    </source>
</evidence>
<evidence type="ECO:0000256" key="2">
    <source>
        <dbReference type="ARBA" id="ARBA00022475"/>
    </source>
</evidence>
<sequence>MASTTTSRSPWVLAGLMTLAMGMPMMVFYAIGVLGPQIIQDLGISREQLGWLTTSTFGLAALLSPWAGALVQRMGNRHGLFLLFLLVAMSFSLIAVLPGFWGVLTALLLCGLAQSLANPVTNQAIAQLVPAERKAGLVGIKQSGVQASALLAGLVLPALAYKLGWQGAFVVWVPAMLCLSYFALLVLPKKGGATPSRMAWRLPWPGRQLWLLMVIQLCAGLVLSSFITFLGVFAQQLGVSPYWIGMLVSGFGVMGIVSRVLLTPIATRFGDETLLLGILFVIPIVALLLMMLAAPERLWPLGAGVLLIGLTLVATNAIAMSMLLRDSRFGAPARTAGLLSVGFFGGFAFGPPLFGLLLRSPDGFSAAWPFLMGILVGASLLCLVLYQIRRSDKESG</sequence>
<dbReference type="AlphaFoldDB" id="A0A8H9M153"/>
<dbReference type="GO" id="GO:0005886">
    <property type="term" value="C:plasma membrane"/>
    <property type="evidence" value="ECO:0007669"/>
    <property type="project" value="UniProtKB-SubCell"/>
</dbReference>
<protein>
    <submittedName>
        <fullName evidence="8">MFS transporter</fullName>
    </submittedName>
</protein>